<dbReference type="Pfam" id="PF18753">
    <property type="entry name" value="Nmad2"/>
    <property type="match status" value="1"/>
</dbReference>
<proteinExistence type="predicted"/>
<accession>A0A0F9JL61</accession>
<reference evidence="2" key="1">
    <citation type="journal article" date="2015" name="Nature">
        <title>Complex archaea that bridge the gap between prokaryotes and eukaryotes.</title>
        <authorList>
            <person name="Spang A."/>
            <person name="Saw J.H."/>
            <person name="Jorgensen S.L."/>
            <person name="Zaremba-Niedzwiedzka K."/>
            <person name="Martijn J."/>
            <person name="Lind A.E."/>
            <person name="van Eijk R."/>
            <person name="Schleper C."/>
            <person name="Guy L."/>
            <person name="Ettema T.J."/>
        </authorList>
    </citation>
    <scope>NUCLEOTIDE SEQUENCE</scope>
</reference>
<organism evidence="2">
    <name type="scientific">marine sediment metagenome</name>
    <dbReference type="NCBI Taxonomy" id="412755"/>
    <lineage>
        <taxon>unclassified sequences</taxon>
        <taxon>metagenomes</taxon>
        <taxon>ecological metagenomes</taxon>
    </lineage>
</organism>
<dbReference type="EMBL" id="LAZR01009835">
    <property type="protein sequence ID" value="KKM70343.1"/>
    <property type="molecule type" value="Genomic_DNA"/>
</dbReference>
<protein>
    <recommendedName>
        <fullName evidence="1">Nucleotide modification associated domain-containing protein</fullName>
    </recommendedName>
</protein>
<gene>
    <name evidence="2" type="ORF">LCGC14_1441710</name>
</gene>
<dbReference type="InterPro" id="IPR041180">
    <property type="entry name" value="Nmad2"/>
</dbReference>
<feature type="domain" description="Nucleotide modification associated" evidence="1">
    <location>
        <begin position="2"/>
        <end position="196"/>
    </location>
</feature>
<dbReference type="AlphaFoldDB" id="A0A0F9JL61"/>
<evidence type="ECO:0000259" key="1">
    <source>
        <dbReference type="Pfam" id="PF18753"/>
    </source>
</evidence>
<sequence>MKIYSYVVRYDSGFAPNPFEKFCTLATCKPRIRRNIQVGDWVIGTGSIENVGNQKLIYAMQVEEKMIFDKYGEDKRFQSKKVVWNSPNPIKKLGDNIYWKDDHGKVHQEHSKHSNKDGTENKELLKHDLSGEFVLISEIFYYFGKSAIKIPEEYHYIIKKGPGHKCNFTNSQINNFIDWLKSLKYESGYQDEPFLMKN</sequence>
<evidence type="ECO:0000313" key="2">
    <source>
        <dbReference type="EMBL" id="KKM70343.1"/>
    </source>
</evidence>
<name>A0A0F9JL61_9ZZZZ</name>
<comment type="caution">
    <text evidence="2">The sequence shown here is derived from an EMBL/GenBank/DDBJ whole genome shotgun (WGS) entry which is preliminary data.</text>
</comment>